<dbReference type="PANTHER" id="PTHR11474:SF76">
    <property type="entry name" value="SHKT DOMAIN-CONTAINING PROTEIN"/>
    <property type="match status" value="1"/>
</dbReference>
<dbReference type="PANTHER" id="PTHR11474">
    <property type="entry name" value="TYROSINASE FAMILY MEMBER"/>
    <property type="match status" value="1"/>
</dbReference>
<dbReference type="InterPro" id="IPR050316">
    <property type="entry name" value="Tyrosinase/Hemocyanin"/>
</dbReference>
<dbReference type="PRINTS" id="PR00092">
    <property type="entry name" value="TYROSINASE"/>
</dbReference>
<dbReference type="Gene3D" id="1.10.1280.10">
    <property type="entry name" value="Di-copper center containing domain from catechol oxidase"/>
    <property type="match status" value="1"/>
</dbReference>
<evidence type="ECO:0000256" key="2">
    <source>
        <dbReference type="ARBA" id="ARBA00023008"/>
    </source>
</evidence>
<evidence type="ECO:0000313" key="5">
    <source>
        <dbReference type="EMBL" id="MBD3926335.1"/>
    </source>
</evidence>
<dbReference type="InterPro" id="IPR013788">
    <property type="entry name" value="Hemocyanin/hexamerin"/>
</dbReference>
<dbReference type="PROSITE" id="PS00498">
    <property type="entry name" value="TYROSINASE_2"/>
    <property type="match status" value="1"/>
</dbReference>
<name>A0ABR8NEN7_9ACTN</name>
<evidence type="ECO:0000256" key="1">
    <source>
        <dbReference type="ARBA" id="ARBA00022723"/>
    </source>
</evidence>
<feature type="domain" description="Tyrosinase copper-binding" evidence="3">
    <location>
        <begin position="73"/>
        <end position="90"/>
    </location>
</feature>
<gene>
    <name evidence="5" type="ORF">IEZ26_17045</name>
</gene>
<evidence type="ECO:0000259" key="3">
    <source>
        <dbReference type="PROSITE" id="PS00497"/>
    </source>
</evidence>
<dbReference type="InterPro" id="IPR057190">
    <property type="entry name" value="DUF7868"/>
</dbReference>
<accession>A0ABR8NEN7</accession>
<proteinExistence type="predicted"/>
<keyword evidence="6" id="KW-1185">Reference proteome</keyword>
<evidence type="ECO:0000259" key="4">
    <source>
        <dbReference type="PROSITE" id="PS00498"/>
    </source>
</evidence>
<dbReference type="Pfam" id="PF25271">
    <property type="entry name" value="DUF7868"/>
    <property type="match status" value="1"/>
</dbReference>
<organism evidence="5 6">
    <name type="scientific">Nocardioides cavernae</name>
    <dbReference type="NCBI Taxonomy" id="1921566"/>
    <lineage>
        <taxon>Bacteria</taxon>
        <taxon>Bacillati</taxon>
        <taxon>Actinomycetota</taxon>
        <taxon>Actinomycetes</taxon>
        <taxon>Propionibacteriales</taxon>
        <taxon>Nocardioidaceae</taxon>
        <taxon>Nocardioides</taxon>
    </lineage>
</organism>
<reference evidence="5 6" key="1">
    <citation type="submission" date="2020-09" db="EMBL/GenBank/DDBJ databases">
        <title>novel species in genus Nocardioides.</title>
        <authorList>
            <person name="Zhang G."/>
        </authorList>
    </citation>
    <scope>NUCLEOTIDE SEQUENCE [LARGE SCALE GENOMIC DNA]</scope>
    <source>
        <strain evidence="5 6">KCTC 39551</strain>
    </source>
</reference>
<dbReference type="PROSITE" id="PS00497">
    <property type="entry name" value="TYROSINASE_1"/>
    <property type="match status" value="1"/>
</dbReference>
<sequence>MTRTRHSIASLTRGDVAAAATEAWHPVLDTYARGVDLMRELPVDNPASWLWAANTHGFPPGTSARPAWGQCAHASLFFLPWHRAYLAWFEGTIRALTGDDDWGLPYWDYSDPDNPDAPLLPAEFRAPTRIVDGAVVDNPLFDPARNDGPIPADDVDLLPALSESRFVGGVPDVGFGGTDRDRRFGDVESTPHNWVHVDIAGLMESPATAGRDPIFWLHHANIDRLWEVWLALPGSIRLTDPGGASAFLVSQWQSAIFWFGSEQSPSTYTMADVEDLTSLKMDYGYESIELPGVLTQAIASARPPEPAGGGPMPLDDAEARWEPVAATFDLDSEEERDVPFQAGPRGLDDALPSRLVLELAGVRAEQPHAAYVVEVRSAPDQPAHRAGRFATFGLAGTAPEEERNYLVDASAILPDLLAEDWTGGQLSVKLVPEEGRPDSDDPDRAIHIQQLTVYTQTP</sequence>
<evidence type="ECO:0000313" key="6">
    <source>
        <dbReference type="Proteomes" id="UP000618818"/>
    </source>
</evidence>
<protein>
    <submittedName>
        <fullName evidence="5">Tyrosinase family protein</fullName>
    </submittedName>
</protein>
<dbReference type="SUPFAM" id="SSF48056">
    <property type="entry name" value="Di-copper centre-containing domain"/>
    <property type="match status" value="1"/>
</dbReference>
<dbReference type="Pfam" id="PF00264">
    <property type="entry name" value="Tyrosinase"/>
    <property type="match status" value="2"/>
</dbReference>
<comment type="caution">
    <text evidence="5">The sequence shown here is derived from an EMBL/GenBank/DDBJ whole genome shotgun (WGS) entry which is preliminary data.</text>
</comment>
<keyword evidence="2" id="KW-0186">Copper</keyword>
<dbReference type="InterPro" id="IPR008922">
    <property type="entry name" value="Di-copper_centre_dom_sf"/>
</dbReference>
<feature type="domain" description="Tyrosinase copper-binding" evidence="4">
    <location>
        <begin position="212"/>
        <end position="223"/>
    </location>
</feature>
<dbReference type="PROSITE" id="PS00210">
    <property type="entry name" value="HEMOCYANIN_2"/>
    <property type="match status" value="1"/>
</dbReference>
<dbReference type="EMBL" id="JACXYZ010000002">
    <property type="protein sequence ID" value="MBD3926335.1"/>
    <property type="molecule type" value="Genomic_DNA"/>
</dbReference>
<dbReference type="InterPro" id="IPR002227">
    <property type="entry name" value="Tyrosinase_Cu-bd"/>
</dbReference>
<dbReference type="Proteomes" id="UP000618818">
    <property type="component" value="Unassembled WGS sequence"/>
</dbReference>
<keyword evidence="1" id="KW-0479">Metal-binding</keyword>
<dbReference type="RefSeq" id="WP_191196159.1">
    <property type="nucleotide sequence ID" value="NZ_JACXYZ010000002.1"/>
</dbReference>